<gene>
    <name evidence="1" type="ORF">GCM10023336_69130</name>
</gene>
<evidence type="ECO:0000313" key="2">
    <source>
        <dbReference type="Proteomes" id="UP001500124"/>
    </source>
</evidence>
<protein>
    <submittedName>
        <fullName evidence="1">Uncharacterized protein</fullName>
    </submittedName>
</protein>
<keyword evidence="2" id="KW-1185">Reference proteome</keyword>
<dbReference type="EMBL" id="BAABKC010000127">
    <property type="protein sequence ID" value="GAA5077970.1"/>
    <property type="molecule type" value="Genomic_DNA"/>
</dbReference>
<name>A0ABP9LKI6_9ACTN</name>
<accession>A0ABP9LKI6</accession>
<organism evidence="1 2">
    <name type="scientific">Streptomyces similanensis</name>
    <dbReference type="NCBI Taxonomy" id="1274988"/>
    <lineage>
        <taxon>Bacteria</taxon>
        <taxon>Bacillati</taxon>
        <taxon>Actinomycetota</taxon>
        <taxon>Actinomycetes</taxon>
        <taxon>Kitasatosporales</taxon>
        <taxon>Streptomycetaceae</taxon>
        <taxon>Streptomyces</taxon>
    </lineage>
</organism>
<dbReference type="Proteomes" id="UP001500124">
    <property type="component" value="Unassembled WGS sequence"/>
</dbReference>
<evidence type="ECO:0000313" key="1">
    <source>
        <dbReference type="EMBL" id="GAA5077970.1"/>
    </source>
</evidence>
<sequence>MNAGMSLVGDVGDPYPGVAGFRGLEVVGVRGLEVVGVRGLEVVGVRGGCLTRGGL</sequence>
<reference evidence="2" key="1">
    <citation type="journal article" date="2019" name="Int. J. Syst. Evol. Microbiol.">
        <title>The Global Catalogue of Microorganisms (GCM) 10K type strain sequencing project: providing services to taxonomists for standard genome sequencing and annotation.</title>
        <authorList>
            <consortium name="The Broad Institute Genomics Platform"/>
            <consortium name="The Broad Institute Genome Sequencing Center for Infectious Disease"/>
            <person name="Wu L."/>
            <person name="Ma J."/>
        </authorList>
    </citation>
    <scope>NUCLEOTIDE SEQUENCE [LARGE SCALE GENOMIC DNA]</scope>
    <source>
        <strain evidence="2">JCM 18410</strain>
    </source>
</reference>
<comment type="caution">
    <text evidence="1">The sequence shown here is derived from an EMBL/GenBank/DDBJ whole genome shotgun (WGS) entry which is preliminary data.</text>
</comment>
<proteinExistence type="predicted"/>